<dbReference type="OrthoDB" id="8017424at2"/>
<keyword evidence="1" id="KW-0812">Transmembrane</keyword>
<evidence type="ECO:0000313" key="2">
    <source>
        <dbReference type="EMBL" id="SDT30362.1"/>
    </source>
</evidence>
<keyword evidence="3" id="KW-1185">Reference proteome</keyword>
<feature type="transmembrane region" description="Helical" evidence="1">
    <location>
        <begin position="159"/>
        <end position="184"/>
    </location>
</feature>
<reference evidence="2 3" key="1">
    <citation type="submission" date="2016-10" db="EMBL/GenBank/DDBJ databases">
        <authorList>
            <person name="de Groot N.N."/>
        </authorList>
    </citation>
    <scope>NUCLEOTIDE SEQUENCE [LARGE SCALE GENOMIC DNA]</scope>
    <source>
        <strain evidence="2 3">DSM 21800</strain>
    </source>
</reference>
<evidence type="ECO:0000256" key="1">
    <source>
        <dbReference type="SAM" id="Phobius"/>
    </source>
</evidence>
<gene>
    <name evidence="2" type="ORF">SAMN04489812_5077</name>
</gene>
<dbReference type="RefSeq" id="WP_091528765.1">
    <property type="nucleotide sequence ID" value="NZ_LT629772.1"/>
</dbReference>
<name>A0A1H1ZA46_9ACTN</name>
<dbReference type="Pfam" id="PF09819">
    <property type="entry name" value="ABC_cobalt"/>
    <property type="match status" value="1"/>
</dbReference>
<dbReference type="AlphaFoldDB" id="A0A1H1ZA46"/>
<keyword evidence="1" id="KW-1133">Transmembrane helix</keyword>
<proteinExistence type="predicted"/>
<dbReference type="Proteomes" id="UP000199103">
    <property type="component" value="Chromosome I"/>
</dbReference>
<feature type="transmembrane region" description="Helical" evidence="1">
    <location>
        <begin position="132"/>
        <end position="153"/>
    </location>
</feature>
<evidence type="ECO:0000313" key="3">
    <source>
        <dbReference type="Proteomes" id="UP000199103"/>
    </source>
</evidence>
<protein>
    <submittedName>
        <fullName evidence="2">Energy-coupling factor transport system substrate-specific component</fullName>
    </submittedName>
</protein>
<feature type="transmembrane region" description="Helical" evidence="1">
    <location>
        <begin position="22"/>
        <end position="43"/>
    </location>
</feature>
<organism evidence="2 3">
    <name type="scientific">Microlunatus soli</name>
    <dbReference type="NCBI Taxonomy" id="630515"/>
    <lineage>
        <taxon>Bacteria</taxon>
        <taxon>Bacillati</taxon>
        <taxon>Actinomycetota</taxon>
        <taxon>Actinomycetes</taxon>
        <taxon>Propionibacteriales</taxon>
        <taxon>Propionibacteriaceae</taxon>
        <taxon>Microlunatus</taxon>
    </lineage>
</organism>
<dbReference type="InterPro" id="IPR017195">
    <property type="entry name" value="ABC_thiamin-permease_prd"/>
</dbReference>
<sequence>MTTATTRPTTDRPFGRWRTSDILITAAIGVVFGVIFIAWTALYSATGPLFTAFPPAQALLYGVWLVPGVLAPFITRKAGAGVLAELIAAVVELIAGLGGGTLVLYGLAQGVAAELGYLIFRYRMWRKINPFIAGATAALAPAVLDTALYYPTWAAGWKISYGIAAIISTSIIGGLLTLVLYATLRSSGALPARRS</sequence>
<dbReference type="EMBL" id="LT629772">
    <property type="protein sequence ID" value="SDT30362.1"/>
    <property type="molecule type" value="Genomic_DNA"/>
</dbReference>
<dbReference type="STRING" id="630515.SAMN04489812_5077"/>
<accession>A0A1H1ZA46</accession>
<feature type="transmembrane region" description="Helical" evidence="1">
    <location>
        <begin position="49"/>
        <end position="71"/>
    </location>
</feature>
<keyword evidence="1" id="KW-0472">Membrane</keyword>